<dbReference type="Proteomes" id="UP000216524">
    <property type="component" value="Unassembled WGS sequence"/>
</dbReference>
<organism evidence="1 2">
    <name type="scientific">Bordetella genomosp. 6</name>
    <dbReference type="NCBI Taxonomy" id="463024"/>
    <lineage>
        <taxon>Bacteria</taxon>
        <taxon>Pseudomonadati</taxon>
        <taxon>Pseudomonadota</taxon>
        <taxon>Betaproteobacteria</taxon>
        <taxon>Burkholderiales</taxon>
        <taxon>Alcaligenaceae</taxon>
        <taxon>Bordetella</taxon>
    </lineage>
</organism>
<accession>A0ABX4FKA4</accession>
<gene>
    <name evidence="1" type="ORF">CAL23_09955</name>
</gene>
<proteinExistence type="predicted"/>
<sequence>MGAARWADAEAAARAVDRVRPLIDAALACRAMGESGFLHVVVMDPLAAGLPFEQAVLYEESFGDTRRWDADYGAYARRKAALSWRTGLDSHTALAARPHLVAQDETVWGSVCVEGIVVAVSGLNPWYDEAMAGAIAHMFKAEAKAGAQAA</sequence>
<comment type="caution">
    <text evidence="1">The sequence shown here is derived from an EMBL/GenBank/DDBJ whole genome shotgun (WGS) entry which is preliminary data.</text>
</comment>
<evidence type="ECO:0000313" key="2">
    <source>
        <dbReference type="Proteomes" id="UP000216524"/>
    </source>
</evidence>
<keyword evidence="2" id="KW-1185">Reference proteome</keyword>
<dbReference type="EMBL" id="NEVV01000001">
    <property type="protein sequence ID" value="OZI81997.1"/>
    <property type="molecule type" value="Genomic_DNA"/>
</dbReference>
<name>A0ABX4FKA4_9BORD</name>
<reference evidence="1 2" key="1">
    <citation type="submission" date="2017-05" db="EMBL/GenBank/DDBJ databases">
        <title>Complete and WGS of Bordetella genogroups.</title>
        <authorList>
            <person name="Spilker T."/>
            <person name="Lipuma J."/>
        </authorList>
    </citation>
    <scope>NUCLEOTIDE SEQUENCE [LARGE SCALE GENOMIC DNA]</scope>
    <source>
        <strain evidence="1 2">AU3139</strain>
    </source>
</reference>
<evidence type="ECO:0000313" key="1">
    <source>
        <dbReference type="EMBL" id="OZI81997.1"/>
    </source>
</evidence>
<dbReference type="RefSeq" id="WP_094829637.1">
    <property type="nucleotide sequence ID" value="NZ_NEVV01000001.1"/>
</dbReference>
<protein>
    <submittedName>
        <fullName evidence="1">Uncharacterized protein</fullName>
    </submittedName>
</protein>